<feature type="domain" description="HTH luxR-type" evidence="4">
    <location>
        <begin position="53"/>
        <end position="118"/>
    </location>
</feature>
<dbReference type="PRINTS" id="PR00038">
    <property type="entry name" value="HTHLUXR"/>
</dbReference>
<evidence type="ECO:0000256" key="2">
    <source>
        <dbReference type="ARBA" id="ARBA00023125"/>
    </source>
</evidence>
<dbReference type="PANTHER" id="PTHR44688">
    <property type="entry name" value="DNA-BINDING TRANSCRIPTIONAL ACTIVATOR DEVR_DOSR"/>
    <property type="match status" value="1"/>
</dbReference>
<dbReference type="Gene3D" id="1.10.10.10">
    <property type="entry name" value="Winged helix-like DNA-binding domain superfamily/Winged helix DNA-binding domain"/>
    <property type="match status" value="1"/>
</dbReference>
<dbReference type="InterPro" id="IPR036388">
    <property type="entry name" value="WH-like_DNA-bd_sf"/>
</dbReference>
<dbReference type="PANTHER" id="PTHR44688:SF25">
    <property type="entry name" value="HTH LUXR-TYPE DOMAIN-CONTAINING PROTEIN"/>
    <property type="match status" value="1"/>
</dbReference>
<organism evidence="5 6">
    <name type="scientific">Terricaulis silvestris</name>
    <dbReference type="NCBI Taxonomy" id="2686094"/>
    <lineage>
        <taxon>Bacteria</taxon>
        <taxon>Pseudomonadati</taxon>
        <taxon>Pseudomonadota</taxon>
        <taxon>Alphaproteobacteria</taxon>
        <taxon>Caulobacterales</taxon>
        <taxon>Caulobacteraceae</taxon>
        <taxon>Terricaulis</taxon>
    </lineage>
</organism>
<dbReference type="GO" id="GO:0006355">
    <property type="term" value="P:regulation of DNA-templated transcription"/>
    <property type="evidence" value="ECO:0007669"/>
    <property type="project" value="InterPro"/>
</dbReference>
<proteinExistence type="predicted"/>
<dbReference type="SUPFAM" id="SSF46894">
    <property type="entry name" value="C-terminal effector domain of the bipartite response regulators"/>
    <property type="match status" value="1"/>
</dbReference>
<evidence type="ECO:0000259" key="4">
    <source>
        <dbReference type="PROSITE" id="PS50043"/>
    </source>
</evidence>
<dbReference type="AlphaFoldDB" id="A0A6I6MLW4"/>
<evidence type="ECO:0000313" key="5">
    <source>
        <dbReference type="EMBL" id="QGZ93707.1"/>
    </source>
</evidence>
<name>A0A6I6MLW4_9CAUL</name>
<dbReference type="Pfam" id="PF00196">
    <property type="entry name" value="GerE"/>
    <property type="match status" value="1"/>
</dbReference>
<dbReference type="InterPro" id="IPR016032">
    <property type="entry name" value="Sig_transdc_resp-reg_C-effctor"/>
</dbReference>
<dbReference type="GO" id="GO:0003677">
    <property type="term" value="F:DNA binding"/>
    <property type="evidence" value="ECO:0007669"/>
    <property type="project" value="UniProtKB-KW"/>
</dbReference>
<gene>
    <name evidence="5" type="primary">liaR</name>
    <name evidence="5" type="ORF">DSM104635_00519</name>
</gene>
<dbReference type="CDD" id="cd06170">
    <property type="entry name" value="LuxR_C_like"/>
    <property type="match status" value="1"/>
</dbReference>
<dbReference type="Proteomes" id="UP000431269">
    <property type="component" value="Chromosome"/>
</dbReference>
<sequence>MSEDHDADTLVIEIAVGDEAMRQRLEGLLSNVAGIRLASPGEAADVAIIATPPSAAGQIFTAREIDVLMLLAEGASNKEIAARLGISPHTVKFHVGRLIDKLDATGRTDVVAHAARIGVIHL</sequence>
<dbReference type="InterPro" id="IPR000792">
    <property type="entry name" value="Tscrpt_reg_LuxR_C"/>
</dbReference>
<evidence type="ECO:0000256" key="1">
    <source>
        <dbReference type="ARBA" id="ARBA00023015"/>
    </source>
</evidence>
<keyword evidence="3" id="KW-0804">Transcription</keyword>
<dbReference type="RefSeq" id="WP_187448164.1">
    <property type="nucleotide sequence ID" value="NZ_CP047045.1"/>
</dbReference>
<keyword evidence="6" id="KW-1185">Reference proteome</keyword>
<keyword evidence="1" id="KW-0805">Transcription regulation</keyword>
<keyword evidence="2" id="KW-0238">DNA-binding</keyword>
<evidence type="ECO:0000256" key="3">
    <source>
        <dbReference type="ARBA" id="ARBA00023163"/>
    </source>
</evidence>
<dbReference type="KEGG" id="tsv:DSM104635_00519"/>
<reference evidence="6" key="1">
    <citation type="submission" date="2019-12" db="EMBL/GenBank/DDBJ databases">
        <title>Complete genome of Terracaulis silvestris 0127_4.</title>
        <authorList>
            <person name="Vieira S."/>
            <person name="Riedel T."/>
            <person name="Sproer C."/>
            <person name="Pascual J."/>
            <person name="Boedeker C."/>
            <person name="Overmann J."/>
        </authorList>
    </citation>
    <scope>NUCLEOTIDE SEQUENCE [LARGE SCALE GENOMIC DNA]</scope>
    <source>
        <strain evidence="6">0127_4</strain>
    </source>
</reference>
<dbReference type="PROSITE" id="PS50043">
    <property type="entry name" value="HTH_LUXR_2"/>
    <property type="match status" value="1"/>
</dbReference>
<dbReference type="SMART" id="SM00421">
    <property type="entry name" value="HTH_LUXR"/>
    <property type="match status" value="1"/>
</dbReference>
<dbReference type="PROSITE" id="PS00622">
    <property type="entry name" value="HTH_LUXR_1"/>
    <property type="match status" value="1"/>
</dbReference>
<protein>
    <submittedName>
        <fullName evidence="5">Transcriptional regulatory protein LiaR</fullName>
    </submittedName>
</protein>
<evidence type="ECO:0000313" key="6">
    <source>
        <dbReference type="Proteomes" id="UP000431269"/>
    </source>
</evidence>
<accession>A0A6I6MLW4</accession>
<dbReference type="EMBL" id="CP047045">
    <property type="protein sequence ID" value="QGZ93707.1"/>
    <property type="molecule type" value="Genomic_DNA"/>
</dbReference>